<protein>
    <submittedName>
        <fullName evidence="2">Uncharacterized protein</fullName>
    </submittedName>
</protein>
<sequence>AVRNRRVFDAFVPISTNGGVNLWIGNNPKATGAYNYPTSRTNPLYMTEGELERDRLGREFGWYFIRNERARFLMLAVPKFVYTYGSDISAFQLEGIPRGVEPAVSARSFAARLAQSYYALIWLGFLWALVKFRNRVFSPSPGGGAPLAALLVWPVGLTLVYLVFFGAGRFHLPMVPFIAALAGAAAVGPKESF</sequence>
<comment type="caution">
    <text evidence="2">The sequence shown here is derived from an EMBL/GenBank/DDBJ whole genome shotgun (WGS) entry which is preliminary data.</text>
</comment>
<dbReference type="EMBL" id="BARS01009427">
    <property type="protein sequence ID" value="GAF74490.1"/>
    <property type="molecule type" value="Genomic_DNA"/>
</dbReference>
<evidence type="ECO:0000256" key="1">
    <source>
        <dbReference type="SAM" id="Phobius"/>
    </source>
</evidence>
<keyword evidence="1" id="KW-0472">Membrane</keyword>
<dbReference type="AlphaFoldDB" id="X0TEL8"/>
<feature type="transmembrane region" description="Helical" evidence="1">
    <location>
        <begin position="115"/>
        <end position="132"/>
    </location>
</feature>
<gene>
    <name evidence="2" type="ORF">S01H1_17731</name>
</gene>
<proteinExistence type="predicted"/>
<evidence type="ECO:0000313" key="2">
    <source>
        <dbReference type="EMBL" id="GAF74490.1"/>
    </source>
</evidence>
<keyword evidence="1" id="KW-1133">Transmembrane helix</keyword>
<feature type="non-terminal residue" evidence="2">
    <location>
        <position position="1"/>
    </location>
</feature>
<feature type="transmembrane region" description="Helical" evidence="1">
    <location>
        <begin position="144"/>
        <end position="164"/>
    </location>
</feature>
<accession>X0TEL8</accession>
<keyword evidence="1" id="KW-0812">Transmembrane</keyword>
<organism evidence="2">
    <name type="scientific">marine sediment metagenome</name>
    <dbReference type="NCBI Taxonomy" id="412755"/>
    <lineage>
        <taxon>unclassified sequences</taxon>
        <taxon>metagenomes</taxon>
        <taxon>ecological metagenomes</taxon>
    </lineage>
</organism>
<name>X0TEL8_9ZZZZ</name>
<reference evidence="2" key="1">
    <citation type="journal article" date="2014" name="Front. Microbiol.">
        <title>High frequency of phylogenetically diverse reductive dehalogenase-homologous genes in deep subseafloor sedimentary metagenomes.</title>
        <authorList>
            <person name="Kawai M."/>
            <person name="Futagami T."/>
            <person name="Toyoda A."/>
            <person name="Takaki Y."/>
            <person name="Nishi S."/>
            <person name="Hori S."/>
            <person name="Arai W."/>
            <person name="Tsubouchi T."/>
            <person name="Morono Y."/>
            <person name="Uchiyama I."/>
            <person name="Ito T."/>
            <person name="Fujiyama A."/>
            <person name="Inagaki F."/>
            <person name="Takami H."/>
        </authorList>
    </citation>
    <scope>NUCLEOTIDE SEQUENCE</scope>
    <source>
        <strain evidence="2">Expedition CK06-06</strain>
    </source>
</reference>